<dbReference type="PANTHER" id="PTHR42865:SF7">
    <property type="entry name" value="PROTON_GLUTAMATE-ASPARTATE SYMPORTER"/>
    <property type="match status" value="1"/>
</dbReference>
<feature type="transmembrane region" description="Helical" evidence="7">
    <location>
        <begin position="316"/>
        <end position="341"/>
    </location>
</feature>
<dbReference type="Gene3D" id="1.10.3860.10">
    <property type="entry name" value="Sodium:dicarboxylate symporter"/>
    <property type="match status" value="1"/>
</dbReference>
<dbReference type="RefSeq" id="WP_042487139.1">
    <property type="nucleotide sequence ID" value="NZ_BBPI01000044.1"/>
</dbReference>
<feature type="transmembrane region" description="Helical" evidence="7">
    <location>
        <begin position="143"/>
        <end position="166"/>
    </location>
</feature>
<dbReference type="SUPFAM" id="SSF118215">
    <property type="entry name" value="Proton glutamate symport protein"/>
    <property type="match status" value="1"/>
</dbReference>
<accession>A0A0A1W7F1</accession>
<dbReference type="GO" id="GO:0005886">
    <property type="term" value="C:plasma membrane"/>
    <property type="evidence" value="ECO:0007669"/>
    <property type="project" value="UniProtKB-SubCell"/>
</dbReference>
<comment type="subcellular location">
    <subcellularLocation>
        <location evidence="1">Cell membrane</location>
        <topology evidence="1">Multi-pass membrane protein</topology>
    </subcellularLocation>
</comment>
<dbReference type="InterPro" id="IPR036458">
    <property type="entry name" value="Na:dicarbo_symporter_sf"/>
</dbReference>
<dbReference type="eggNOG" id="COG1301">
    <property type="taxonomic scope" value="Bacteria"/>
</dbReference>
<gene>
    <name evidence="8" type="ORF">SP5_044_00060</name>
</gene>
<feature type="transmembrane region" description="Helical" evidence="7">
    <location>
        <begin position="286"/>
        <end position="304"/>
    </location>
</feature>
<dbReference type="PANTHER" id="PTHR42865">
    <property type="entry name" value="PROTON/GLUTAMATE-ASPARTATE SYMPORTER"/>
    <property type="match status" value="1"/>
</dbReference>
<sequence length="414" mass="41955">MSRATLILLCLAAGLLIGVGAATLAPSMAAGAVFVARPVGTLWLNGLQMTVIPLVVTLLITGVASTAQAAQAGRIAGRAIVTFLVLVTLTATMAALVTPGLLHLLPIPREAAAALKAALGHAEPVAPPPPIAEFVTGIVPTNIFAAATNNALLSLILFTLAFAFAITRIEGEGRVLLLRVFTAIRDAMLVLIGWVLWLAPLGVFALAFVVGATAGGGAFGALAHYITIIASIGVIVMLMAYAVAVLAARVPLSRFARALAPAQAVAISTQSSLASLPAMIEGTKTLRIAPATAGLVLPMAVAMFRGTQPAMNVAVALYIADWFGIVPGMASVTAAVVVAILCSLGSASLPSQITFFASIAPVCVALGVPAAPLGLLIAVETIPDIFRTLGNVSMDLAATATVSRLSGTIDEELP</sequence>
<organism evidence="8 9">
    <name type="scientific">Sphingomonas parapaucimobilis NBRC 15100</name>
    <dbReference type="NCBI Taxonomy" id="1219049"/>
    <lineage>
        <taxon>Bacteria</taxon>
        <taxon>Pseudomonadati</taxon>
        <taxon>Pseudomonadota</taxon>
        <taxon>Alphaproteobacteria</taxon>
        <taxon>Sphingomonadales</taxon>
        <taxon>Sphingomonadaceae</taxon>
        <taxon>Sphingomonas</taxon>
    </lineage>
</organism>
<evidence type="ECO:0000256" key="2">
    <source>
        <dbReference type="ARBA" id="ARBA00022448"/>
    </source>
</evidence>
<name>A0A0A1W7F1_9SPHN</name>
<dbReference type="AlphaFoldDB" id="A0A0A1W7F1"/>
<keyword evidence="2" id="KW-0813">Transport</keyword>
<feature type="transmembrane region" description="Helical" evidence="7">
    <location>
        <begin position="222"/>
        <end position="246"/>
    </location>
</feature>
<feature type="transmembrane region" description="Helical" evidence="7">
    <location>
        <begin position="353"/>
        <end position="379"/>
    </location>
</feature>
<feature type="transmembrane region" description="Helical" evidence="7">
    <location>
        <begin position="187"/>
        <end position="210"/>
    </location>
</feature>
<evidence type="ECO:0000313" key="9">
    <source>
        <dbReference type="Proteomes" id="UP000032305"/>
    </source>
</evidence>
<keyword evidence="6 7" id="KW-0472">Membrane</keyword>
<keyword evidence="5 7" id="KW-1133">Transmembrane helix</keyword>
<keyword evidence="3" id="KW-1003">Cell membrane</keyword>
<dbReference type="InterPro" id="IPR001991">
    <property type="entry name" value="Na-dicarboxylate_symporter"/>
</dbReference>
<evidence type="ECO:0000256" key="4">
    <source>
        <dbReference type="ARBA" id="ARBA00022692"/>
    </source>
</evidence>
<feature type="transmembrane region" description="Helical" evidence="7">
    <location>
        <begin position="79"/>
        <end position="102"/>
    </location>
</feature>
<feature type="transmembrane region" description="Helical" evidence="7">
    <location>
        <begin position="47"/>
        <end position="67"/>
    </location>
</feature>
<evidence type="ECO:0000256" key="6">
    <source>
        <dbReference type="ARBA" id="ARBA00023136"/>
    </source>
</evidence>
<evidence type="ECO:0000256" key="7">
    <source>
        <dbReference type="SAM" id="Phobius"/>
    </source>
</evidence>
<dbReference type="GO" id="GO:0015293">
    <property type="term" value="F:symporter activity"/>
    <property type="evidence" value="ECO:0007669"/>
    <property type="project" value="UniProtKB-KW"/>
</dbReference>
<dbReference type="PRINTS" id="PR00173">
    <property type="entry name" value="EDTRNSPORT"/>
</dbReference>
<proteinExistence type="predicted"/>
<keyword evidence="4 7" id="KW-0812">Transmembrane</keyword>
<reference evidence="8 9" key="1">
    <citation type="submission" date="2014-11" db="EMBL/GenBank/DDBJ databases">
        <title>Whole genome shotgun sequence of Sphingomonas parapaucimobilis NBRC 15100.</title>
        <authorList>
            <person name="Katano-Makiyama Y."/>
            <person name="Hosoyama A."/>
            <person name="Hashimoto M."/>
            <person name="Hosoyama Y."/>
            <person name="Noguchi M."/>
            <person name="Numata M."/>
            <person name="Tsuchikane K."/>
            <person name="Hirakata S."/>
            <person name="Uohara A."/>
            <person name="Shimodaira J."/>
            <person name="Ohji S."/>
            <person name="Ichikawa N."/>
            <person name="Kimura A."/>
            <person name="Yamazoe A."/>
            <person name="Fujita N."/>
        </authorList>
    </citation>
    <scope>NUCLEOTIDE SEQUENCE [LARGE SCALE GENOMIC DNA]</scope>
    <source>
        <strain evidence="8 9">NBRC 15100</strain>
    </source>
</reference>
<evidence type="ECO:0000256" key="1">
    <source>
        <dbReference type="ARBA" id="ARBA00004651"/>
    </source>
</evidence>
<dbReference type="OrthoDB" id="9766690at2"/>
<evidence type="ECO:0000313" key="8">
    <source>
        <dbReference type="EMBL" id="GAM01076.1"/>
    </source>
</evidence>
<dbReference type="Proteomes" id="UP000032305">
    <property type="component" value="Unassembled WGS sequence"/>
</dbReference>
<evidence type="ECO:0000256" key="3">
    <source>
        <dbReference type="ARBA" id="ARBA00022475"/>
    </source>
</evidence>
<protein>
    <submittedName>
        <fullName evidence="8">Putative sodium--dicarboxylate symporter</fullName>
    </submittedName>
</protein>
<evidence type="ECO:0000256" key="5">
    <source>
        <dbReference type="ARBA" id="ARBA00022989"/>
    </source>
</evidence>
<keyword evidence="9" id="KW-1185">Reference proteome</keyword>
<dbReference type="Pfam" id="PF00375">
    <property type="entry name" value="SDF"/>
    <property type="match status" value="1"/>
</dbReference>
<comment type="caution">
    <text evidence="8">The sequence shown here is derived from an EMBL/GenBank/DDBJ whole genome shotgun (WGS) entry which is preliminary data.</text>
</comment>
<dbReference type="EMBL" id="BBPI01000044">
    <property type="protein sequence ID" value="GAM01076.1"/>
    <property type="molecule type" value="Genomic_DNA"/>
</dbReference>